<protein>
    <recommendedName>
        <fullName evidence="10">Transcriptional regulatory protein TyrR</fullName>
    </recommendedName>
</protein>
<dbReference type="InterPro" id="IPR009057">
    <property type="entry name" value="Homeodomain-like_sf"/>
</dbReference>
<dbReference type="InterPro" id="IPR035965">
    <property type="entry name" value="PAS-like_dom_sf"/>
</dbReference>
<keyword evidence="2" id="KW-0067">ATP-binding</keyword>
<dbReference type="PROSITE" id="PS00675">
    <property type="entry name" value="SIGMA54_INTERACT_1"/>
    <property type="match status" value="1"/>
</dbReference>
<dbReference type="SUPFAM" id="SSF46689">
    <property type="entry name" value="Homeodomain-like"/>
    <property type="match status" value="1"/>
</dbReference>
<dbReference type="FunFam" id="3.40.50.300:FF:000006">
    <property type="entry name" value="DNA-binding transcriptional regulator NtrC"/>
    <property type="match status" value="1"/>
</dbReference>
<dbReference type="InterPro" id="IPR058031">
    <property type="entry name" value="AAA_lid_NorR"/>
</dbReference>
<reference evidence="8" key="1">
    <citation type="journal article" date="2014" name="Int. J. Syst. Evol. Microbiol.">
        <title>Complete genome sequence of Corynebacterium casei LMG S-19264T (=DSM 44701T), isolated from a smear-ripened cheese.</title>
        <authorList>
            <consortium name="US DOE Joint Genome Institute (JGI-PGF)"/>
            <person name="Walter F."/>
            <person name="Albersmeier A."/>
            <person name="Kalinowski J."/>
            <person name="Ruckert C."/>
        </authorList>
    </citation>
    <scope>NUCLEOTIDE SEQUENCE</scope>
    <source>
        <strain evidence="8">JCM 15325</strain>
    </source>
</reference>
<dbReference type="SMART" id="SM00091">
    <property type="entry name" value="PAS"/>
    <property type="match status" value="2"/>
</dbReference>
<feature type="domain" description="PAC" evidence="7">
    <location>
        <begin position="312"/>
        <end position="364"/>
    </location>
</feature>
<organism evidence="8 9">
    <name type="scientific">Sporolactobacillus putidus</name>
    <dbReference type="NCBI Taxonomy" id="492735"/>
    <lineage>
        <taxon>Bacteria</taxon>
        <taxon>Bacillati</taxon>
        <taxon>Bacillota</taxon>
        <taxon>Bacilli</taxon>
        <taxon>Bacillales</taxon>
        <taxon>Sporolactobacillaceae</taxon>
        <taxon>Sporolactobacillus</taxon>
    </lineage>
</organism>
<dbReference type="SMART" id="SM00382">
    <property type="entry name" value="AAA"/>
    <property type="match status" value="1"/>
</dbReference>
<dbReference type="PROSITE" id="PS00688">
    <property type="entry name" value="SIGMA54_INTERACT_3"/>
    <property type="match status" value="1"/>
</dbReference>
<dbReference type="Proteomes" id="UP000654670">
    <property type="component" value="Unassembled WGS sequence"/>
</dbReference>
<keyword evidence="4" id="KW-0804">Transcription</keyword>
<evidence type="ECO:0000259" key="6">
    <source>
        <dbReference type="PROSITE" id="PS50112"/>
    </source>
</evidence>
<dbReference type="Pfam" id="PF13426">
    <property type="entry name" value="PAS_9"/>
    <property type="match status" value="1"/>
</dbReference>
<feature type="domain" description="PAS" evidence="6">
    <location>
        <begin position="126"/>
        <end position="200"/>
    </location>
</feature>
<dbReference type="GO" id="GO:0005524">
    <property type="term" value="F:ATP binding"/>
    <property type="evidence" value="ECO:0007669"/>
    <property type="project" value="UniProtKB-KW"/>
</dbReference>
<keyword evidence="3" id="KW-0805">Transcription regulation</keyword>
<dbReference type="EMBL" id="BMOK01000010">
    <property type="protein sequence ID" value="GGL58960.1"/>
    <property type="molecule type" value="Genomic_DNA"/>
</dbReference>
<dbReference type="Pfam" id="PF08448">
    <property type="entry name" value="PAS_4"/>
    <property type="match status" value="1"/>
</dbReference>
<keyword evidence="9" id="KW-1185">Reference proteome</keyword>
<evidence type="ECO:0000313" key="9">
    <source>
        <dbReference type="Proteomes" id="UP000654670"/>
    </source>
</evidence>
<proteinExistence type="predicted"/>
<dbReference type="InterPro" id="IPR025662">
    <property type="entry name" value="Sigma_54_int_dom_ATP-bd_1"/>
</dbReference>
<evidence type="ECO:0000256" key="4">
    <source>
        <dbReference type="ARBA" id="ARBA00023163"/>
    </source>
</evidence>
<evidence type="ECO:0000259" key="5">
    <source>
        <dbReference type="PROSITE" id="PS50045"/>
    </source>
</evidence>
<dbReference type="InterPro" id="IPR025944">
    <property type="entry name" value="Sigma_54_int_dom_CS"/>
</dbReference>
<dbReference type="Gene3D" id="3.30.450.20">
    <property type="entry name" value="PAS domain"/>
    <property type="match status" value="2"/>
</dbReference>
<dbReference type="InterPro" id="IPR013656">
    <property type="entry name" value="PAS_4"/>
</dbReference>
<dbReference type="InterPro" id="IPR002078">
    <property type="entry name" value="Sigma_54_int"/>
</dbReference>
<dbReference type="InterPro" id="IPR003593">
    <property type="entry name" value="AAA+_ATPase"/>
</dbReference>
<dbReference type="InterPro" id="IPR027417">
    <property type="entry name" value="P-loop_NTPase"/>
</dbReference>
<evidence type="ECO:0000256" key="1">
    <source>
        <dbReference type="ARBA" id="ARBA00022741"/>
    </source>
</evidence>
<comment type="caution">
    <text evidence="8">The sequence shown here is derived from an EMBL/GenBank/DDBJ whole genome shotgun (WGS) entry which is preliminary data.</text>
</comment>
<keyword evidence="1" id="KW-0547">Nucleotide-binding</keyword>
<gene>
    <name evidence="8" type="ORF">GCM10007968_23670</name>
</gene>
<dbReference type="Pfam" id="PF00158">
    <property type="entry name" value="Sigma54_activat"/>
    <property type="match status" value="1"/>
</dbReference>
<name>A0A917S563_9BACL</name>
<accession>A0A917S563</accession>
<evidence type="ECO:0000256" key="2">
    <source>
        <dbReference type="ARBA" id="ARBA00022840"/>
    </source>
</evidence>
<dbReference type="PANTHER" id="PTHR32071">
    <property type="entry name" value="TRANSCRIPTIONAL REGULATORY PROTEIN"/>
    <property type="match status" value="1"/>
</dbReference>
<dbReference type="CDD" id="cd00130">
    <property type="entry name" value="PAS"/>
    <property type="match status" value="1"/>
</dbReference>
<dbReference type="InterPro" id="IPR000700">
    <property type="entry name" value="PAS-assoc_C"/>
</dbReference>
<dbReference type="Gene3D" id="3.40.50.300">
    <property type="entry name" value="P-loop containing nucleotide triphosphate hydrolases"/>
    <property type="match status" value="1"/>
</dbReference>
<dbReference type="Pfam" id="PF25601">
    <property type="entry name" value="AAA_lid_14"/>
    <property type="match status" value="1"/>
</dbReference>
<feature type="domain" description="Sigma-54 factor interaction" evidence="5">
    <location>
        <begin position="382"/>
        <end position="611"/>
    </location>
</feature>
<dbReference type="InterPro" id="IPR000014">
    <property type="entry name" value="PAS"/>
</dbReference>
<sequence>MLPIPNDKIRPIVMASLDQIDKHPEQLSGYSINDYLFIKDESGLIGYVSVKEIQSKSRHPMTVEQIRKHTHPLETACFLGQEFSIPDLYRVIGEAVTLVKDGDDRLIGYMKREDLLVALFKDESQNTDLLKTILTSIPMGIFVIDHHRRIVNFNEAALRMTKRSSSEVAHEPADSIFSRKDIDRVFKTGETILNQIVVRGQVGLLADYSPILDSDREINGIVIVVQDLPMVEKMAMEMEYVKNLNADLNAVLSSMYDEILVLNEEGTLIRCSETLSADYWNINFKKLIGKNLLHLEERGMFHPPVIQHVMENKKKYSVVQETSGGKKVLALGTPVFDDSGRIQRIIVALRDITETAELKSQLNEYKKELDGFKKKDLFLQQMVFRSAKMEELMIRVKKVAEFSSTVLISGESGVGKEVVAQAIHQMGNRSGKPFLKLNCGAIPENLLESELFGYVKGAFTGASVSGKKGYFEQADGGVLFLDEIGELPLQLQVKLLRVLQESEVIPLGSTRAIPVDVQIVAATNRNLKEMIKAGNFREDLYYRLNVIPIQVPPLRERPEDIAVLAVHFLKQFNRRYKKDYVFMPDALNLLELYHWPGNIRELQNVVERMIVVSENETIHADLVSKLIKFDQRITDSRSFINRIIPIKQAKERLEEELVMMAMKKFKTTTRAAEVLGISQSSVSRKYNKILSEKR</sequence>
<dbReference type="PROSITE" id="PS50113">
    <property type="entry name" value="PAC"/>
    <property type="match status" value="1"/>
</dbReference>
<evidence type="ECO:0008006" key="10">
    <source>
        <dbReference type="Google" id="ProtNLM"/>
    </source>
</evidence>
<dbReference type="PROSITE" id="PS50045">
    <property type="entry name" value="SIGMA54_INTERACT_4"/>
    <property type="match status" value="1"/>
</dbReference>
<evidence type="ECO:0000313" key="8">
    <source>
        <dbReference type="EMBL" id="GGL58960.1"/>
    </source>
</evidence>
<dbReference type="SUPFAM" id="SSF55785">
    <property type="entry name" value="PYP-like sensor domain (PAS domain)"/>
    <property type="match status" value="2"/>
</dbReference>
<evidence type="ECO:0000259" key="7">
    <source>
        <dbReference type="PROSITE" id="PS50113"/>
    </source>
</evidence>
<dbReference type="Gene3D" id="1.10.8.60">
    <property type="match status" value="1"/>
</dbReference>
<dbReference type="GO" id="GO:0006355">
    <property type="term" value="P:regulation of DNA-templated transcription"/>
    <property type="evidence" value="ECO:0007669"/>
    <property type="project" value="InterPro"/>
</dbReference>
<dbReference type="PROSITE" id="PS50112">
    <property type="entry name" value="PAS"/>
    <property type="match status" value="1"/>
</dbReference>
<dbReference type="SUPFAM" id="SSF52540">
    <property type="entry name" value="P-loop containing nucleoside triphosphate hydrolases"/>
    <property type="match status" value="1"/>
</dbReference>
<dbReference type="Gene3D" id="1.10.10.60">
    <property type="entry name" value="Homeodomain-like"/>
    <property type="match status" value="1"/>
</dbReference>
<reference evidence="8" key="2">
    <citation type="submission" date="2020-09" db="EMBL/GenBank/DDBJ databases">
        <authorList>
            <person name="Sun Q."/>
            <person name="Ohkuma M."/>
        </authorList>
    </citation>
    <scope>NUCLEOTIDE SEQUENCE</scope>
    <source>
        <strain evidence="8">JCM 15325</strain>
    </source>
</reference>
<evidence type="ECO:0000256" key="3">
    <source>
        <dbReference type="ARBA" id="ARBA00023015"/>
    </source>
</evidence>
<dbReference type="AlphaFoldDB" id="A0A917S563"/>
<dbReference type="PANTHER" id="PTHR32071:SF57">
    <property type="entry name" value="C4-DICARBOXYLATE TRANSPORT TRANSCRIPTIONAL REGULATORY PROTEIN DCTD"/>
    <property type="match status" value="1"/>
</dbReference>
<dbReference type="RefSeq" id="WP_188803617.1">
    <property type="nucleotide sequence ID" value="NZ_BMOK01000010.1"/>
</dbReference>
<dbReference type="CDD" id="cd00009">
    <property type="entry name" value="AAA"/>
    <property type="match status" value="1"/>
</dbReference>